<dbReference type="PANTHER" id="PTHR43408">
    <property type="entry name" value="FMN REDUCTASE (NADPH)"/>
    <property type="match status" value="1"/>
</dbReference>
<evidence type="ECO:0000256" key="3">
    <source>
        <dbReference type="ARBA" id="ARBA00023002"/>
    </source>
</evidence>
<evidence type="ECO:0000259" key="4">
    <source>
        <dbReference type="Pfam" id="PF03358"/>
    </source>
</evidence>
<keyword evidence="3 5" id="KW-0560">Oxidoreductase</keyword>
<dbReference type="InterPro" id="IPR005025">
    <property type="entry name" value="FMN_Rdtase-like_dom"/>
</dbReference>
<sequence>MKILGINGTVFGSKTKIALEALEFNSKVEYEIIDLANYTDLPFADGRVLLDYDLKTQELINKISDADGLVIGTPIFQASIPGALKNLFDLMPQDTLINKTVGIVAAAGSEKHYLVPEQMLLPILNYMKANVINKYVYITPLSYDGNKINDDGISLRLEALSKRMIDTITYQKSIKPEFDF</sequence>
<dbReference type="EMBL" id="LR215048">
    <property type="protein sequence ID" value="VEU80839.1"/>
    <property type="molecule type" value="Genomic_DNA"/>
</dbReference>
<dbReference type="OrthoDB" id="9806724at2"/>
<evidence type="ECO:0000313" key="6">
    <source>
        <dbReference type="Proteomes" id="UP000289841"/>
    </source>
</evidence>
<reference evidence="5 6" key="1">
    <citation type="submission" date="2019-01" db="EMBL/GenBank/DDBJ databases">
        <authorList>
            <consortium name="Pathogen Informatics"/>
        </authorList>
    </citation>
    <scope>NUCLEOTIDE SEQUENCE [LARGE SCALE GENOMIC DNA]</scope>
    <source>
        <strain evidence="5 6">NCTC10138</strain>
    </source>
</reference>
<evidence type="ECO:0000313" key="5">
    <source>
        <dbReference type="EMBL" id="VEU80839.1"/>
    </source>
</evidence>
<dbReference type="SUPFAM" id="SSF52218">
    <property type="entry name" value="Flavoproteins"/>
    <property type="match status" value="1"/>
</dbReference>
<dbReference type="InterPro" id="IPR029039">
    <property type="entry name" value="Flavoprotein-like_sf"/>
</dbReference>
<keyword evidence="1" id="KW-0285">Flavoprotein</keyword>
<name>A0A449BEF8_HAPAX</name>
<gene>
    <name evidence="5" type="primary">azr_2</name>
    <name evidence="5" type="ORF">NCTC10138_01226</name>
</gene>
<organism evidence="5 6">
    <name type="scientific">Haploplasma axanthum</name>
    <name type="common">Acholeplasma axanthum</name>
    <dbReference type="NCBI Taxonomy" id="29552"/>
    <lineage>
        <taxon>Bacteria</taxon>
        <taxon>Bacillati</taxon>
        <taxon>Mycoplasmatota</taxon>
        <taxon>Mollicutes</taxon>
        <taxon>Acholeplasmatales</taxon>
        <taxon>Acholeplasmataceae</taxon>
        <taxon>Haploplasma</taxon>
    </lineage>
</organism>
<dbReference type="PANTHER" id="PTHR43408:SF2">
    <property type="entry name" value="FMN REDUCTASE (NADPH)"/>
    <property type="match status" value="1"/>
</dbReference>
<evidence type="ECO:0000256" key="2">
    <source>
        <dbReference type="ARBA" id="ARBA00022643"/>
    </source>
</evidence>
<dbReference type="AlphaFoldDB" id="A0A449BEF8"/>
<dbReference type="InterPro" id="IPR051814">
    <property type="entry name" value="NAD(P)H-dep_FMN_reductase"/>
</dbReference>
<dbReference type="Gene3D" id="3.40.50.360">
    <property type="match status" value="1"/>
</dbReference>
<dbReference type="STRING" id="1278311.GCA_000428705_00217"/>
<accession>A0A449BEF8</accession>
<dbReference type="GO" id="GO:0016491">
    <property type="term" value="F:oxidoreductase activity"/>
    <property type="evidence" value="ECO:0007669"/>
    <property type="project" value="UniProtKB-KW"/>
</dbReference>
<keyword evidence="6" id="KW-1185">Reference proteome</keyword>
<proteinExistence type="predicted"/>
<protein>
    <submittedName>
        <fullName evidence="5">FMN-dependent NADPH-azoreductase</fullName>
        <ecNumber evidence="5">1.7.-.-</ecNumber>
    </submittedName>
</protein>
<dbReference type="Pfam" id="PF03358">
    <property type="entry name" value="FMN_red"/>
    <property type="match status" value="1"/>
</dbReference>
<keyword evidence="2" id="KW-0288">FMN</keyword>
<evidence type="ECO:0000256" key="1">
    <source>
        <dbReference type="ARBA" id="ARBA00022630"/>
    </source>
</evidence>
<dbReference type="RefSeq" id="WP_026391095.1">
    <property type="nucleotide sequence ID" value="NZ_LR215048.1"/>
</dbReference>
<feature type="domain" description="NADPH-dependent FMN reductase-like" evidence="4">
    <location>
        <begin position="1"/>
        <end position="138"/>
    </location>
</feature>
<dbReference type="KEGG" id="aaxa:NCTC10138_01226"/>
<dbReference type="Proteomes" id="UP000289841">
    <property type="component" value="Chromosome"/>
</dbReference>
<dbReference type="EC" id="1.7.-.-" evidence="5"/>